<sequence>MYIKYAFILFILFICLKINRYEKLIALFFFLLHGLCYARASFKKFNITQEILTRMITISLCLK</sequence>
<evidence type="ECO:0000313" key="1">
    <source>
        <dbReference type="EMBL" id="RIB08582.1"/>
    </source>
</evidence>
<reference evidence="1" key="1">
    <citation type="submission" date="2018-06" db="EMBL/GenBank/DDBJ databases">
        <title>Comparative genomics reveals the genomic features of Rhizophagus irregularis, R. cerebriforme, R. diaphanum and Gigaspora rosea, and their symbiotic lifestyle signature.</title>
        <authorList>
            <person name="Morin E."/>
            <person name="San Clemente H."/>
            <person name="Chen E.C.H."/>
            <person name="De La Providencia I."/>
            <person name="Hainaut M."/>
            <person name="Kuo A."/>
            <person name="Kohler A."/>
            <person name="Murat C."/>
            <person name="Tang N."/>
            <person name="Roy S."/>
            <person name="Loubradou J."/>
            <person name="Henrissat B."/>
            <person name="Grigoriev I.V."/>
            <person name="Corradi N."/>
            <person name="Roux C."/>
            <person name="Martin F.M."/>
        </authorList>
    </citation>
    <scope>NUCLEOTIDE SEQUENCE [LARGE SCALE GENOMIC DNA]</scope>
    <source>
        <strain evidence="1">DAOM 194757</strain>
    </source>
</reference>
<gene>
    <name evidence="1" type="ORF">C2G38_338113</name>
</gene>
<evidence type="ECO:0000313" key="2">
    <source>
        <dbReference type="Proteomes" id="UP000266673"/>
    </source>
</evidence>
<name>A0A397UE83_9GLOM</name>
<proteinExistence type="predicted"/>
<dbReference type="AlphaFoldDB" id="A0A397UE83"/>
<dbReference type="EMBL" id="QKWP01001492">
    <property type="protein sequence ID" value="RIB08582.1"/>
    <property type="molecule type" value="Genomic_DNA"/>
</dbReference>
<dbReference type="Proteomes" id="UP000266673">
    <property type="component" value="Unassembled WGS sequence"/>
</dbReference>
<keyword evidence="2" id="KW-1185">Reference proteome</keyword>
<protein>
    <submittedName>
        <fullName evidence="1">Uncharacterized protein</fullName>
    </submittedName>
</protein>
<accession>A0A397UE83</accession>
<organism evidence="1 2">
    <name type="scientific">Gigaspora rosea</name>
    <dbReference type="NCBI Taxonomy" id="44941"/>
    <lineage>
        <taxon>Eukaryota</taxon>
        <taxon>Fungi</taxon>
        <taxon>Fungi incertae sedis</taxon>
        <taxon>Mucoromycota</taxon>
        <taxon>Glomeromycotina</taxon>
        <taxon>Glomeromycetes</taxon>
        <taxon>Diversisporales</taxon>
        <taxon>Gigasporaceae</taxon>
        <taxon>Gigaspora</taxon>
    </lineage>
</organism>
<comment type="caution">
    <text evidence="1">The sequence shown here is derived from an EMBL/GenBank/DDBJ whole genome shotgun (WGS) entry which is preliminary data.</text>
</comment>